<evidence type="ECO:0000256" key="1">
    <source>
        <dbReference type="SAM" id="Phobius"/>
    </source>
</evidence>
<gene>
    <name evidence="3" type="ORF">H2200_005199</name>
</gene>
<dbReference type="InterPro" id="IPR056121">
    <property type="entry name" value="DUF7704"/>
</dbReference>
<organism evidence="3 4">
    <name type="scientific">Cladophialophora chaetospira</name>
    <dbReference type="NCBI Taxonomy" id="386627"/>
    <lineage>
        <taxon>Eukaryota</taxon>
        <taxon>Fungi</taxon>
        <taxon>Dikarya</taxon>
        <taxon>Ascomycota</taxon>
        <taxon>Pezizomycotina</taxon>
        <taxon>Eurotiomycetes</taxon>
        <taxon>Chaetothyriomycetidae</taxon>
        <taxon>Chaetothyriales</taxon>
        <taxon>Herpotrichiellaceae</taxon>
        <taxon>Cladophialophora</taxon>
    </lineage>
</organism>
<feature type="domain" description="DUF7704" evidence="2">
    <location>
        <begin position="6"/>
        <end position="143"/>
    </location>
</feature>
<reference evidence="3" key="1">
    <citation type="submission" date="2022-10" db="EMBL/GenBank/DDBJ databases">
        <title>Culturing micro-colonial fungi from biological soil crusts in the Mojave desert and describing Neophaeococcomyces mojavensis, and introducing the new genera and species Taxawa tesnikishii.</title>
        <authorList>
            <person name="Kurbessoian T."/>
            <person name="Stajich J.E."/>
        </authorList>
    </citation>
    <scope>NUCLEOTIDE SEQUENCE</scope>
    <source>
        <strain evidence="3">TK_41</strain>
    </source>
</reference>
<dbReference type="PANTHER" id="PTHR37019:SF1">
    <property type="entry name" value="EXPERA DOMAIN-CONTAINING PROTEIN"/>
    <property type="match status" value="1"/>
</dbReference>
<dbReference type="PANTHER" id="PTHR37019">
    <property type="entry name" value="CHROMOSOME 1, WHOLE GENOME SHOTGUN SEQUENCE"/>
    <property type="match status" value="1"/>
</dbReference>
<keyword evidence="1" id="KW-1133">Transmembrane helix</keyword>
<evidence type="ECO:0000259" key="2">
    <source>
        <dbReference type="Pfam" id="PF24803"/>
    </source>
</evidence>
<comment type="caution">
    <text evidence="3">The sequence shown here is derived from an EMBL/GenBank/DDBJ whole genome shotgun (WGS) entry which is preliminary data.</text>
</comment>
<evidence type="ECO:0000313" key="3">
    <source>
        <dbReference type="EMBL" id="KAJ9610422.1"/>
    </source>
</evidence>
<dbReference type="Proteomes" id="UP001172673">
    <property type="component" value="Unassembled WGS sequence"/>
</dbReference>
<proteinExistence type="predicted"/>
<keyword evidence="1" id="KW-0472">Membrane</keyword>
<sequence length="155" mass="16483">MSSSPFPAIYRIFFQTLDPLIALSGVLAHTLSPKTILSLYNASAKFPPATETVALLDVGNTFLLAVMPLQIVMLRLRPNDVAVWKCLQGSILIRDIGIIATVLRSLSAQGRLDVGLIKGDEWGNLGILAALAVLRTAFVLGVGVNDNGRGKGKTA</sequence>
<dbReference type="Pfam" id="PF24803">
    <property type="entry name" value="DUF7704"/>
    <property type="match status" value="1"/>
</dbReference>
<evidence type="ECO:0000313" key="4">
    <source>
        <dbReference type="Proteomes" id="UP001172673"/>
    </source>
</evidence>
<feature type="transmembrane region" description="Helical" evidence="1">
    <location>
        <begin position="12"/>
        <end position="32"/>
    </location>
</feature>
<dbReference type="AlphaFoldDB" id="A0AA38XBN3"/>
<feature type="transmembrane region" description="Helical" evidence="1">
    <location>
        <begin position="126"/>
        <end position="144"/>
    </location>
</feature>
<feature type="transmembrane region" description="Helical" evidence="1">
    <location>
        <begin position="52"/>
        <end position="74"/>
    </location>
</feature>
<keyword evidence="4" id="KW-1185">Reference proteome</keyword>
<name>A0AA38XBN3_9EURO</name>
<dbReference type="EMBL" id="JAPDRK010000007">
    <property type="protein sequence ID" value="KAJ9610422.1"/>
    <property type="molecule type" value="Genomic_DNA"/>
</dbReference>
<keyword evidence="1" id="KW-0812">Transmembrane</keyword>
<accession>A0AA38XBN3</accession>
<protein>
    <recommendedName>
        <fullName evidence="2">DUF7704 domain-containing protein</fullName>
    </recommendedName>
</protein>